<dbReference type="GO" id="GO:0048598">
    <property type="term" value="P:embryonic morphogenesis"/>
    <property type="evidence" value="ECO:0007669"/>
    <property type="project" value="UniProtKB-ARBA"/>
</dbReference>
<dbReference type="FunFam" id="3.30.160.60:FF:000870">
    <property type="entry name" value="zinc finger protein 197 isoform X1"/>
    <property type="match status" value="1"/>
</dbReference>
<evidence type="ECO:0000256" key="3">
    <source>
        <dbReference type="ARBA" id="ARBA00022737"/>
    </source>
</evidence>
<dbReference type="FunFam" id="3.30.160.60:FF:000624">
    <property type="entry name" value="zinc finger protein 697"/>
    <property type="match status" value="1"/>
</dbReference>
<dbReference type="InterPro" id="IPR013087">
    <property type="entry name" value="Znf_C2H2_type"/>
</dbReference>
<feature type="domain" description="C2H2-type" evidence="8">
    <location>
        <begin position="371"/>
        <end position="398"/>
    </location>
</feature>
<dbReference type="SMART" id="SM00355">
    <property type="entry name" value="ZnF_C2H2"/>
    <property type="match status" value="7"/>
</dbReference>
<protein>
    <submittedName>
        <fullName evidence="9">Zinc finger C2H2-type,Zinc finger, RING/FYVE/PHD-type</fullName>
    </submittedName>
</protein>
<gene>
    <name evidence="9" type="ORF">CINCED_3A018518</name>
</gene>
<evidence type="ECO:0000256" key="7">
    <source>
        <dbReference type="PROSITE-ProRule" id="PRU00042"/>
    </source>
</evidence>
<dbReference type="Gene3D" id="3.30.160.60">
    <property type="entry name" value="Classic Zinc Finger"/>
    <property type="match status" value="6"/>
</dbReference>
<evidence type="ECO:0000259" key="8">
    <source>
        <dbReference type="PROSITE" id="PS50157"/>
    </source>
</evidence>
<dbReference type="FunFam" id="3.30.160.60:FF:000145">
    <property type="entry name" value="Zinc finger protein 574"/>
    <property type="match status" value="1"/>
</dbReference>
<dbReference type="EMBL" id="CABPRJ010000979">
    <property type="protein sequence ID" value="VVC33968.1"/>
    <property type="molecule type" value="Genomic_DNA"/>
</dbReference>
<accession>A0A5E4MVB5</accession>
<dbReference type="SUPFAM" id="SSF57667">
    <property type="entry name" value="beta-beta-alpha zinc fingers"/>
    <property type="match status" value="4"/>
</dbReference>
<keyword evidence="5" id="KW-0862">Zinc</keyword>
<dbReference type="PANTHER" id="PTHR24394:SF29">
    <property type="entry name" value="MYONEURIN"/>
    <property type="match status" value="1"/>
</dbReference>
<feature type="domain" description="C2H2-type" evidence="8">
    <location>
        <begin position="198"/>
        <end position="225"/>
    </location>
</feature>
<dbReference type="FunFam" id="3.30.160.60:FF:000100">
    <property type="entry name" value="Zinc finger 45-like"/>
    <property type="match status" value="1"/>
</dbReference>
<dbReference type="InterPro" id="IPR036236">
    <property type="entry name" value="Znf_C2H2_sf"/>
</dbReference>
<feature type="domain" description="C2H2-type" evidence="8">
    <location>
        <begin position="413"/>
        <end position="440"/>
    </location>
</feature>
<dbReference type="Proteomes" id="UP000325440">
    <property type="component" value="Unassembled WGS sequence"/>
</dbReference>
<dbReference type="AlphaFoldDB" id="A0A5E4MVB5"/>
<keyword evidence="2" id="KW-0479">Metal-binding</keyword>
<name>A0A5E4MVB5_9HEMI</name>
<proteinExistence type="predicted"/>
<keyword evidence="10" id="KW-1185">Reference proteome</keyword>
<evidence type="ECO:0000313" key="9">
    <source>
        <dbReference type="EMBL" id="VVC33968.1"/>
    </source>
</evidence>
<dbReference type="PROSITE" id="PS50157">
    <property type="entry name" value="ZINC_FINGER_C2H2_2"/>
    <property type="match status" value="7"/>
</dbReference>
<feature type="domain" description="C2H2-type" evidence="8">
    <location>
        <begin position="441"/>
        <end position="464"/>
    </location>
</feature>
<dbReference type="GO" id="GO:0008270">
    <property type="term" value="F:zinc ion binding"/>
    <property type="evidence" value="ECO:0007669"/>
    <property type="project" value="UniProtKB-KW"/>
</dbReference>
<feature type="domain" description="C2H2-type" evidence="8">
    <location>
        <begin position="248"/>
        <end position="275"/>
    </location>
</feature>
<dbReference type="GO" id="GO:0000981">
    <property type="term" value="F:DNA-binding transcription factor activity, RNA polymerase II-specific"/>
    <property type="evidence" value="ECO:0007669"/>
    <property type="project" value="TreeGrafter"/>
</dbReference>
<evidence type="ECO:0000256" key="1">
    <source>
        <dbReference type="ARBA" id="ARBA00004123"/>
    </source>
</evidence>
<dbReference type="PROSITE" id="PS00028">
    <property type="entry name" value="ZINC_FINGER_C2H2_1"/>
    <property type="match status" value="6"/>
</dbReference>
<dbReference type="Pfam" id="PF00096">
    <property type="entry name" value="zf-C2H2"/>
    <property type="match status" value="6"/>
</dbReference>
<dbReference type="OrthoDB" id="6077919at2759"/>
<evidence type="ECO:0000256" key="6">
    <source>
        <dbReference type="ARBA" id="ARBA00023242"/>
    </source>
</evidence>
<comment type="subcellular location">
    <subcellularLocation>
        <location evidence="1">Nucleus</location>
    </subcellularLocation>
</comment>
<keyword evidence="3" id="KW-0677">Repeat</keyword>
<dbReference type="GO" id="GO:0005634">
    <property type="term" value="C:nucleus"/>
    <property type="evidence" value="ECO:0007669"/>
    <property type="project" value="UniProtKB-SubCell"/>
</dbReference>
<evidence type="ECO:0000256" key="2">
    <source>
        <dbReference type="ARBA" id="ARBA00022723"/>
    </source>
</evidence>
<evidence type="ECO:0000313" key="10">
    <source>
        <dbReference type="Proteomes" id="UP000325440"/>
    </source>
</evidence>
<organism evidence="9 10">
    <name type="scientific">Cinara cedri</name>
    <dbReference type="NCBI Taxonomy" id="506608"/>
    <lineage>
        <taxon>Eukaryota</taxon>
        <taxon>Metazoa</taxon>
        <taxon>Ecdysozoa</taxon>
        <taxon>Arthropoda</taxon>
        <taxon>Hexapoda</taxon>
        <taxon>Insecta</taxon>
        <taxon>Pterygota</taxon>
        <taxon>Neoptera</taxon>
        <taxon>Paraneoptera</taxon>
        <taxon>Hemiptera</taxon>
        <taxon>Sternorrhyncha</taxon>
        <taxon>Aphidomorpha</taxon>
        <taxon>Aphidoidea</taxon>
        <taxon>Aphididae</taxon>
        <taxon>Lachninae</taxon>
        <taxon>Cinara</taxon>
    </lineage>
</organism>
<keyword evidence="4 7" id="KW-0863">Zinc-finger</keyword>
<keyword evidence="6" id="KW-0539">Nucleus</keyword>
<reference evidence="9 10" key="1">
    <citation type="submission" date="2019-08" db="EMBL/GenBank/DDBJ databases">
        <authorList>
            <person name="Alioto T."/>
            <person name="Alioto T."/>
            <person name="Gomez Garrido J."/>
        </authorList>
    </citation>
    <scope>NUCLEOTIDE SEQUENCE [LARGE SCALE GENOMIC DNA]</scope>
</reference>
<feature type="domain" description="C2H2-type" evidence="8">
    <location>
        <begin position="343"/>
        <end position="370"/>
    </location>
</feature>
<evidence type="ECO:0000256" key="5">
    <source>
        <dbReference type="ARBA" id="ARBA00022833"/>
    </source>
</evidence>
<dbReference type="Pfam" id="PF13894">
    <property type="entry name" value="zf-C2H2_4"/>
    <property type="match status" value="1"/>
</dbReference>
<sequence>MDLIDLIPDTIHSENFLLDELNRFEEQLVSNSVIVNNDQQKLNQFEEQLVSNSVFVNNDQQVFVNNDQQKLNQFEEQLVSNAGLVNNDQQNLNQFEEQLVSNAGLVNNDQQKLNQFEEQQIKNPFLFDDNLQIENGIELSDYMFQLEETMAKVMQITDNEKKSPETKISDNQYTICSKDLKSANKFENHMRYAKDRPYGCGICEKFFKSKSNLNEHYRVHNPDLRCIKTSSKNIPSITLVTVPSKDVLTCNLCSEVFMTLDKLSAHKRIHDNQELHQQQTPRPQNGEKQPTIIRLVATFTCKQCNKNFTSKSSLSAHTSNNCSAAMANTNFDTTQKPIVNKNLQCPDCNKKFVSITTLENHKRVHTGKKPFECDLCTKFFQTKENLMKHKLLHKSNTKMQTTCKQTVARDKFFRCIYCGKSFHTYIAMLNHMRVHTREKPFKCSVCDKSFRTKSNITEHLRGRHNIYSAVYNDPDDVQVFTFKTQAAYHKE</sequence>
<feature type="domain" description="C2H2-type" evidence="8">
    <location>
        <begin position="299"/>
        <end position="337"/>
    </location>
</feature>
<evidence type="ECO:0000256" key="4">
    <source>
        <dbReference type="ARBA" id="ARBA00022771"/>
    </source>
</evidence>
<dbReference type="PANTHER" id="PTHR24394">
    <property type="entry name" value="ZINC FINGER PROTEIN"/>
    <property type="match status" value="1"/>
</dbReference>